<keyword evidence="2" id="KW-1185">Reference proteome</keyword>
<sequence>MQYPRASEGSFNRRGAVRGTAHLARASRCHNARNHLEDSAAIIATPPREPRARLDLHASYARGSGRHRACVAHAQRTLIFRKPHANIAGYYKIPIFEFIVALCEPMIDAVKASYFPYRLVYSLSTRHYKRTRTYVYRRVSRFSLLFLKTARMFTRLYVDDFFPWSLRRSAAAATAAVKLLGNYKMANRGGKNQSSMQLATMSYISTRTSASARGALQSIWMVAQYFPIKAANSSYCGRSDPVPLLQRQSSFFIAQHSHARIHVSVLAPLRLFECAVYIRIRNRARERFAAARRVIRTLRTTCITSTRTHACIKSGSYKLFYLTRSPRAATAADTQLAHHFMNLV</sequence>
<gene>
    <name evidence="1" type="ORF">TKK_015641</name>
</gene>
<name>A0ABD2W9A9_9HYME</name>
<reference evidence="1 2" key="1">
    <citation type="journal article" date="2024" name="bioRxiv">
        <title>A reference genome for Trichogramma kaykai: A tiny desert-dwelling parasitoid wasp with competing sex-ratio distorters.</title>
        <authorList>
            <person name="Culotta J."/>
            <person name="Lindsey A.R."/>
        </authorList>
    </citation>
    <scope>NUCLEOTIDE SEQUENCE [LARGE SCALE GENOMIC DNA]</scope>
    <source>
        <strain evidence="1 2">KSX58</strain>
    </source>
</reference>
<accession>A0ABD2W9A9</accession>
<organism evidence="1 2">
    <name type="scientific">Trichogramma kaykai</name>
    <dbReference type="NCBI Taxonomy" id="54128"/>
    <lineage>
        <taxon>Eukaryota</taxon>
        <taxon>Metazoa</taxon>
        <taxon>Ecdysozoa</taxon>
        <taxon>Arthropoda</taxon>
        <taxon>Hexapoda</taxon>
        <taxon>Insecta</taxon>
        <taxon>Pterygota</taxon>
        <taxon>Neoptera</taxon>
        <taxon>Endopterygota</taxon>
        <taxon>Hymenoptera</taxon>
        <taxon>Apocrita</taxon>
        <taxon>Proctotrupomorpha</taxon>
        <taxon>Chalcidoidea</taxon>
        <taxon>Trichogrammatidae</taxon>
        <taxon>Trichogramma</taxon>
    </lineage>
</organism>
<dbReference type="EMBL" id="JBJJXI010000123">
    <property type="protein sequence ID" value="KAL3389416.1"/>
    <property type="molecule type" value="Genomic_DNA"/>
</dbReference>
<dbReference type="Proteomes" id="UP001627154">
    <property type="component" value="Unassembled WGS sequence"/>
</dbReference>
<evidence type="ECO:0000313" key="2">
    <source>
        <dbReference type="Proteomes" id="UP001627154"/>
    </source>
</evidence>
<proteinExistence type="predicted"/>
<comment type="caution">
    <text evidence="1">The sequence shown here is derived from an EMBL/GenBank/DDBJ whole genome shotgun (WGS) entry which is preliminary data.</text>
</comment>
<dbReference type="AlphaFoldDB" id="A0ABD2W9A9"/>
<evidence type="ECO:0000313" key="1">
    <source>
        <dbReference type="EMBL" id="KAL3389416.1"/>
    </source>
</evidence>
<protein>
    <submittedName>
        <fullName evidence="1">Uncharacterized protein</fullName>
    </submittedName>
</protein>